<accession>A0A5C3MTX0</accession>
<sequence length="153" mass="17383">MHSLLGAYPGTNSRASLSRVTHTLRSDMSHYPRPNSGIHGSVHYLGAPGHPADQTDLQQDETTPSCVSRATFLLCLMGEQGRHDRCLSEFYWWTTLDLMALNSHLFLPYPHQLDEPPYCISTSRQVLHIRRPPNVPRHFSAFPMSRTENRTIS</sequence>
<dbReference type="Proteomes" id="UP000305948">
    <property type="component" value="Unassembled WGS sequence"/>
</dbReference>
<evidence type="ECO:0000313" key="2">
    <source>
        <dbReference type="Proteomes" id="UP000305948"/>
    </source>
</evidence>
<dbReference type="AlphaFoldDB" id="A0A5C3MTX0"/>
<name>A0A5C3MTX0_9AGAM</name>
<keyword evidence="2" id="KW-1185">Reference proteome</keyword>
<evidence type="ECO:0000313" key="1">
    <source>
        <dbReference type="EMBL" id="TFK48467.1"/>
    </source>
</evidence>
<gene>
    <name evidence="1" type="ORF">OE88DRAFT_529300</name>
</gene>
<reference evidence="1 2" key="1">
    <citation type="journal article" date="2019" name="Nat. Ecol. Evol.">
        <title>Megaphylogeny resolves global patterns of mushroom evolution.</title>
        <authorList>
            <person name="Varga T."/>
            <person name="Krizsan K."/>
            <person name="Foldi C."/>
            <person name="Dima B."/>
            <person name="Sanchez-Garcia M."/>
            <person name="Sanchez-Ramirez S."/>
            <person name="Szollosi G.J."/>
            <person name="Szarkandi J.G."/>
            <person name="Papp V."/>
            <person name="Albert L."/>
            <person name="Andreopoulos W."/>
            <person name="Angelini C."/>
            <person name="Antonin V."/>
            <person name="Barry K.W."/>
            <person name="Bougher N.L."/>
            <person name="Buchanan P."/>
            <person name="Buyck B."/>
            <person name="Bense V."/>
            <person name="Catcheside P."/>
            <person name="Chovatia M."/>
            <person name="Cooper J."/>
            <person name="Damon W."/>
            <person name="Desjardin D."/>
            <person name="Finy P."/>
            <person name="Geml J."/>
            <person name="Haridas S."/>
            <person name="Hughes K."/>
            <person name="Justo A."/>
            <person name="Karasinski D."/>
            <person name="Kautmanova I."/>
            <person name="Kiss B."/>
            <person name="Kocsube S."/>
            <person name="Kotiranta H."/>
            <person name="LaButti K.M."/>
            <person name="Lechner B.E."/>
            <person name="Liimatainen K."/>
            <person name="Lipzen A."/>
            <person name="Lukacs Z."/>
            <person name="Mihaltcheva S."/>
            <person name="Morgado L.N."/>
            <person name="Niskanen T."/>
            <person name="Noordeloos M.E."/>
            <person name="Ohm R.A."/>
            <person name="Ortiz-Santana B."/>
            <person name="Ovrebo C."/>
            <person name="Racz N."/>
            <person name="Riley R."/>
            <person name="Savchenko A."/>
            <person name="Shiryaev A."/>
            <person name="Soop K."/>
            <person name="Spirin V."/>
            <person name="Szebenyi C."/>
            <person name="Tomsovsky M."/>
            <person name="Tulloss R.E."/>
            <person name="Uehling J."/>
            <person name="Grigoriev I.V."/>
            <person name="Vagvolgyi C."/>
            <person name="Papp T."/>
            <person name="Martin F.M."/>
            <person name="Miettinen O."/>
            <person name="Hibbett D.S."/>
            <person name="Nagy L.G."/>
        </authorList>
    </citation>
    <scope>NUCLEOTIDE SEQUENCE [LARGE SCALE GENOMIC DNA]</scope>
    <source>
        <strain evidence="1 2">OMC1185</strain>
    </source>
</reference>
<protein>
    <submittedName>
        <fullName evidence="1">Uncharacterized protein</fullName>
    </submittedName>
</protein>
<organism evidence="1 2">
    <name type="scientific">Heliocybe sulcata</name>
    <dbReference type="NCBI Taxonomy" id="5364"/>
    <lineage>
        <taxon>Eukaryota</taxon>
        <taxon>Fungi</taxon>
        <taxon>Dikarya</taxon>
        <taxon>Basidiomycota</taxon>
        <taxon>Agaricomycotina</taxon>
        <taxon>Agaricomycetes</taxon>
        <taxon>Gloeophyllales</taxon>
        <taxon>Gloeophyllaceae</taxon>
        <taxon>Heliocybe</taxon>
    </lineage>
</organism>
<dbReference type="EMBL" id="ML213519">
    <property type="protein sequence ID" value="TFK48467.1"/>
    <property type="molecule type" value="Genomic_DNA"/>
</dbReference>
<proteinExistence type="predicted"/>